<keyword evidence="7 8" id="KW-0472">Membrane</keyword>
<keyword evidence="6 8" id="KW-1133">Transmembrane helix</keyword>
<evidence type="ECO:0000256" key="7">
    <source>
        <dbReference type="ARBA" id="ARBA00023136"/>
    </source>
</evidence>
<dbReference type="Proteomes" id="UP000216207">
    <property type="component" value="Unassembled WGS sequence"/>
</dbReference>
<dbReference type="PANTHER" id="PTHR30614:SF41">
    <property type="entry name" value="INNER MEMBRANE AMINO-ACID ABC TRANSPORTER PERMEASE PROTEIN YHDY"/>
    <property type="match status" value="1"/>
</dbReference>
<name>A0A268NXV6_SHOCL</name>
<feature type="transmembrane region" description="Helical" evidence="8">
    <location>
        <begin position="89"/>
        <end position="108"/>
    </location>
</feature>
<comment type="similarity">
    <text evidence="8">Belongs to the binding-protein-dependent transport system permease family.</text>
</comment>
<accession>A0A268NXV6</accession>
<dbReference type="InterPro" id="IPR035906">
    <property type="entry name" value="MetI-like_sf"/>
</dbReference>
<dbReference type="EMBL" id="NPCC01000017">
    <property type="protein sequence ID" value="PAE88337.1"/>
    <property type="molecule type" value="Genomic_DNA"/>
</dbReference>
<dbReference type="OMA" id="FGPLKMM"/>
<comment type="subcellular location">
    <subcellularLocation>
        <location evidence="1 8">Cell membrane</location>
        <topology evidence="1 8">Multi-pass membrane protein</topology>
    </subcellularLocation>
</comment>
<feature type="transmembrane region" description="Helical" evidence="8">
    <location>
        <begin position="185"/>
        <end position="205"/>
    </location>
</feature>
<dbReference type="CDD" id="cd06261">
    <property type="entry name" value="TM_PBP2"/>
    <property type="match status" value="1"/>
</dbReference>
<proteinExistence type="inferred from homology"/>
<keyword evidence="5" id="KW-0029">Amino-acid transport</keyword>
<reference evidence="9 10" key="1">
    <citation type="submission" date="2017-07" db="EMBL/GenBank/DDBJ databases">
        <title>Isolation and whole genome analysis of endospore-forming bacteria from heroin.</title>
        <authorList>
            <person name="Kalinowski J."/>
            <person name="Ahrens B."/>
            <person name="Al-Dilaimi A."/>
            <person name="Winkler A."/>
            <person name="Wibberg D."/>
            <person name="Schleenbecker U."/>
            <person name="Ruckert C."/>
            <person name="Wolfel R."/>
            <person name="Grass G."/>
        </authorList>
    </citation>
    <scope>NUCLEOTIDE SEQUENCE [LARGE SCALE GENOMIC DNA]</scope>
    <source>
        <strain evidence="9 10">7539</strain>
    </source>
</reference>
<dbReference type="AlphaFoldDB" id="A0A268NXV6"/>
<protein>
    <submittedName>
        <fullName evidence="9">Amino acid ABC transporter permease</fullName>
    </submittedName>
</protein>
<feature type="transmembrane region" description="Helical" evidence="8">
    <location>
        <begin position="20"/>
        <end position="43"/>
    </location>
</feature>
<sequence length="217" mass="23834">MDFLSAYTPSNLLYLWEGFQVTLLLALIAIICSYVVGIVLGILRYAKIPVFSRVLGAAVDIIRCLPLLLILFFTHFVLLPELGFQVSPFVAAIVALTVFEGAMISEIIRSGLNSIPKGQIEAARSSGLTYTQTLRAILIPQAARKMMPPTVSQFIALLKDTSLAVIITLPEVMHHARILSAHNSNSVFAILFFVAVMYFVVNFALSKIAKKLEAKHV</sequence>
<feature type="transmembrane region" description="Helical" evidence="8">
    <location>
        <begin position="55"/>
        <end position="77"/>
    </location>
</feature>
<evidence type="ECO:0000256" key="6">
    <source>
        <dbReference type="ARBA" id="ARBA00022989"/>
    </source>
</evidence>
<gene>
    <name evidence="9" type="ORF">CHH72_13755</name>
</gene>
<dbReference type="GO" id="GO:0006865">
    <property type="term" value="P:amino acid transport"/>
    <property type="evidence" value="ECO:0007669"/>
    <property type="project" value="UniProtKB-KW"/>
</dbReference>
<evidence type="ECO:0000256" key="3">
    <source>
        <dbReference type="ARBA" id="ARBA00022475"/>
    </source>
</evidence>
<evidence type="ECO:0000256" key="2">
    <source>
        <dbReference type="ARBA" id="ARBA00022448"/>
    </source>
</evidence>
<dbReference type="Pfam" id="PF00528">
    <property type="entry name" value="BPD_transp_1"/>
    <property type="match status" value="1"/>
</dbReference>
<dbReference type="InterPro" id="IPR000515">
    <property type="entry name" value="MetI-like"/>
</dbReference>
<evidence type="ECO:0000256" key="5">
    <source>
        <dbReference type="ARBA" id="ARBA00022970"/>
    </source>
</evidence>
<evidence type="ECO:0000313" key="9">
    <source>
        <dbReference type="EMBL" id="PAE88337.1"/>
    </source>
</evidence>
<dbReference type="GO" id="GO:0022857">
    <property type="term" value="F:transmembrane transporter activity"/>
    <property type="evidence" value="ECO:0007669"/>
    <property type="project" value="InterPro"/>
</dbReference>
<dbReference type="FunFam" id="1.10.3720.10:FF:000033">
    <property type="entry name" value="Polar amino acid ABC transporter permease"/>
    <property type="match status" value="1"/>
</dbReference>
<keyword evidence="4 8" id="KW-0812">Transmembrane</keyword>
<dbReference type="RefSeq" id="WP_011245628.1">
    <property type="nucleotide sequence ID" value="NZ_BOQQ01000007.1"/>
</dbReference>
<keyword evidence="2 8" id="KW-0813">Transport</keyword>
<dbReference type="GO" id="GO:0043190">
    <property type="term" value="C:ATP-binding cassette (ABC) transporter complex"/>
    <property type="evidence" value="ECO:0007669"/>
    <property type="project" value="InterPro"/>
</dbReference>
<dbReference type="InterPro" id="IPR043429">
    <property type="entry name" value="ArtM/GltK/GlnP/TcyL/YhdX-like"/>
</dbReference>
<dbReference type="PANTHER" id="PTHR30614">
    <property type="entry name" value="MEMBRANE COMPONENT OF AMINO ACID ABC TRANSPORTER"/>
    <property type="match status" value="1"/>
</dbReference>
<evidence type="ECO:0000313" key="10">
    <source>
        <dbReference type="Proteomes" id="UP000216207"/>
    </source>
</evidence>
<dbReference type="InterPro" id="IPR010065">
    <property type="entry name" value="AA_ABC_transptr_permease_3TM"/>
</dbReference>
<dbReference type="Gene3D" id="1.10.3720.10">
    <property type="entry name" value="MetI-like"/>
    <property type="match status" value="1"/>
</dbReference>
<organism evidence="9 10">
    <name type="scientific">Shouchella clausii</name>
    <name type="common">Alkalihalobacillus clausii</name>
    <dbReference type="NCBI Taxonomy" id="79880"/>
    <lineage>
        <taxon>Bacteria</taxon>
        <taxon>Bacillati</taxon>
        <taxon>Bacillota</taxon>
        <taxon>Bacilli</taxon>
        <taxon>Bacillales</taxon>
        <taxon>Bacillaceae</taxon>
        <taxon>Shouchella</taxon>
    </lineage>
</organism>
<feature type="transmembrane region" description="Helical" evidence="8">
    <location>
        <begin position="154"/>
        <end position="173"/>
    </location>
</feature>
<dbReference type="SUPFAM" id="SSF161098">
    <property type="entry name" value="MetI-like"/>
    <property type="match status" value="1"/>
</dbReference>
<evidence type="ECO:0000256" key="8">
    <source>
        <dbReference type="RuleBase" id="RU363032"/>
    </source>
</evidence>
<evidence type="ECO:0000256" key="4">
    <source>
        <dbReference type="ARBA" id="ARBA00022692"/>
    </source>
</evidence>
<keyword evidence="3" id="KW-1003">Cell membrane</keyword>
<dbReference type="PROSITE" id="PS50928">
    <property type="entry name" value="ABC_TM1"/>
    <property type="match status" value="1"/>
</dbReference>
<dbReference type="NCBIfam" id="TIGR01726">
    <property type="entry name" value="HEQRo_perm_3TM"/>
    <property type="match status" value="1"/>
</dbReference>
<evidence type="ECO:0000256" key="1">
    <source>
        <dbReference type="ARBA" id="ARBA00004651"/>
    </source>
</evidence>
<comment type="caution">
    <text evidence="9">The sequence shown here is derived from an EMBL/GenBank/DDBJ whole genome shotgun (WGS) entry which is preliminary data.</text>
</comment>